<dbReference type="AlphaFoldDB" id="A0A8J2LYC7"/>
<keyword evidence="2" id="KW-1185">Reference proteome</keyword>
<evidence type="ECO:0000313" key="2">
    <source>
        <dbReference type="Proteomes" id="UP000708208"/>
    </source>
</evidence>
<name>A0A8J2LYC7_9HEXA</name>
<accession>A0A8J2LYC7</accession>
<comment type="caution">
    <text evidence="1">The sequence shown here is derived from an EMBL/GenBank/DDBJ whole genome shotgun (WGS) entry which is preliminary data.</text>
</comment>
<sequence length="43" mass="5050">LHVHLQLGESARTSQFQLHQELEELKLQMRSFEADKNTEVKSL</sequence>
<reference evidence="1" key="1">
    <citation type="submission" date="2021-06" db="EMBL/GenBank/DDBJ databases">
        <authorList>
            <person name="Hodson N. C."/>
            <person name="Mongue J. A."/>
            <person name="Jaron S. K."/>
        </authorList>
    </citation>
    <scope>NUCLEOTIDE SEQUENCE</scope>
</reference>
<dbReference type="EMBL" id="CAJVCH010558062">
    <property type="protein sequence ID" value="CAG7830915.1"/>
    <property type="molecule type" value="Genomic_DNA"/>
</dbReference>
<organism evidence="1 2">
    <name type="scientific">Allacma fusca</name>
    <dbReference type="NCBI Taxonomy" id="39272"/>
    <lineage>
        <taxon>Eukaryota</taxon>
        <taxon>Metazoa</taxon>
        <taxon>Ecdysozoa</taxon>
        <taxon>Arthropoda</taxon>
        <taxon>Hexapoda</taxon>
        <taxon>Collembola</taxon>
        <taxon>Symphypleona</taxon>
        <taxon>Sminthuridae</taxon>
        <taxon>Allacma</taxon>
    </lineage>
</organism>
<protein>
    <submittedName>
        <fullName evidence="1">Uncharacterized protein</fullName>
    </submittedName>
</protein>
<dbReference type="Proteomes" id="UP000708208">
    <property type="component" value="Unassembled WGS sequence"/>
</dbReference>
<proteinExistence type="predicted"/>
<feature type="non-terminal residue" evidence="1">
    <location>
        <position position="1"/>
    </location>
</feature>
<evidence type="ECO:0000313" key="1">
    <source>
        <dbReference type="EMBL" id="CAG7830915.1"/>
    </source>
</evidence>
<gene>
    <name evidence="1" type="ORF">AFUS01_LOCUS40682</name>
</gene>